<evidence type="ECO:0000256" key="1">
    <source>
        <dbReference type="SAM" id="SignalP"/>
    </source>
</evidence>
<protein>
    <recommendedName>
        <fullName evidence="4">L,D-transpeptidase catalytic domain</fullName>
    </recommendedName>
</protein>
<dbReference type="PANTHER" id="PTHR38477:SF1">
    <property type="entry name" value="MUREIN L,D-TRANSPEPTIDASE CATALYTIC DOMAIN FAMILY PROTEIN"/>
    <property type="match status" value="1"/>
</dbReference>
<dbReference type="InterPro" id="IPR032676">
    <property type="entry name" value="YkuD_2"/>
</dbReference>
<dbReference type="Pfam" id="PF13645">
    <property type="entry name" value="YkuD_2"/>
    <property type="match status" value="1"/>
</dbReference>
<evidence type="ECO:0000313" key="2">
    <source>
        <dbReference type="EMBL" id="GGD13434.1"/>
    </source>
</evidence>
<organism evidence="2 3">
    <name type="scientific">Flavobacterium orientale</name>
    <dbReference type="NCBI Taxonomy" id="1756020"/>
    <lineage>
        <taxon>Bacteria</taxon>
        <taxon>Pseudomonadati</taxon>
        <taxon>Bacteroidota</taxon>
        <taxon>Flavobacteriia</taxon>
        <taxon>Flavobacteriales</taxon>
        <taxon>Flavobacteriaceae</taxon>
        <taxon>Flavobacterium</taxon>
    </lineage>
</organism>
<evidence type="ECO:0008006" key="4">
    <source>
        <dbReference type="Google" id="ProtNLM"/>
    </source>
</evidence>
<reference evidence="2" key="1">
    <citation type="journal article" date="2014" name="Int. J. Syst. Evol. Microbiol.">
        <title>Complete genome sequence of Corynebacterium casei LMG S-19264T (=DSM 44701T), isolated from a smear-ripened cheese.</title>
        <authorList>
            <consortium name="US DOE Joint Genome Institute (JGI-PGF)"/>
            <person name="Walter F."/>
            <person name="Albersmeier A."/>
            <person name="Kalinowski J."/>
            <person name="Ruckert C."/>
        </authorList>
    </citation>
    <scope>NUCLEOTIDE SEQUENCE</scope>
    <source>
        <strain evidence="2">CGMCC 1.12506</strain>
    </source>
</reference>
<dbReference type="Proteomes" id="UP000625735">
    <property type="component" value="Unassembled WGS sequence"/>
</dbReference>
<dbReference type="PANTHER" id="PTHR38477">
    <property type="entry name" value="HYPOTHETICAL EXPORTED PROTEIN"/>
    <property type="match status" value="1"/>
</dbReference>
<dbReference type="EMBL" id="BMFG01000001">
    <property type="protein sequence ID" value="GGD13434.1"/>
    <property type="molecule type" value="Genomic_DNA"/>
</dbReference>
<sequence length="236" mass="26520">MTYKIFTVLLTICLTSSTTFKTSTDPKLVAVNAAVTFESKVNSAYTELKNSNFTILPDMQSFSSALEGFYQLKETGKIKKDVLTIIDFTLSSTEKRMWVIDMTTHKILYHTLVAHGRNTGEEFAKQFSNREESYQSSLGFYATAETYIGKHGFSLRLDGLEKGINDKARDRAIVIHGADYVSDKFVKQTGRLGRSQGCPALPVELTKDIINVIKEKSCLFIYYPSPKYTVQSKLVS</sequence>
<keyword evidence="3" id="KW-1185">Reference proteome</keyword>
<proteinExistence type="predicted"/>
<feature type="chain" id="PRO_5036998004" description="L,D-transpeptidase catalytic domain" evidence="1">
    <location>
        <begin position="22"/>
        <end position="236"/>
    </location>
</feature>
<evidence type="ECO:0000313" key="3">
    <source>
        <dbReference type="Proteomes" id="UP000625735"/>
    </source>
</evidence>
<dbReference type="RefSeq" id="WP_188360509.1">
    <property type="nucleotide sequence ID" value="NZ_BMFG01000001.1"/>
</dbReference>
<reference evidence="2" key="2">
    <citation type="submission" date="2020-09" db="EMBL/GenBank/DDBJ databases">
        <authorList>
            <person name="Sun Q."/>
            <person name="Zhou Y."/>
        </authorList>
    </citation>
    <scope>NUCLEOTIDE SEQUENCE</scope>
    <source>
        <strain evidence="2">CGMCC 1.12506</strain>
    </source>
</reference>
<dbReference type="AlphaFoldDB" id="A0A917D9F6"/>
<name>A0A917D9F6_9FLAO</name>
<accession>A0A917D9F6</accession>
<comment type="caution">
    <text evidence="2">The sequence shown here is derived from an EMBL/GenBank/DDBJ whole genome shotgun (WGS) entry which is preliminary data.</text>
</comment>
<feature type="signal peptide" evidence="1">
    <location>
        <begin position="1"/>
        <end position="21"/>
    </location>
</feature>
<gene>
    <name evidence="2" type="ORF">GCM10011343_00660</name>
</gene>
<keyword evidence="1" id="KW-0732">Signal</keyword>